<evidence type="ECO:0000256" key="1">
    <source>
        <dbReference type="ARBA" id="ARBA00008419"/>
    </source>
</evidence>
<dbReference type="RefSeq" id="WP_378518491.1">
    <property type="nucleotide sequence ID" value="NZ_CBCSDI010000050.1"/>
</dbReference>
<dbReference type="SUPFAM" id="SSF51735">
    <property type="entry name" value="NAD(P)-binding Rossmann-fold domains"/>
    <property type="match status" value="1"/>
</dbReference>
<dbReference type="InterPro" id="IPR006115">
    <property type="entry name" value="6PGDH_NADP-bd"/>
</dbReference>
<keyword evidence="4" id="KW-0311">Gluconate utilization</keyword>
<feature type="region of interest" description="Disordered" evidence="5">
    <location>
        <begin position="286"/>
        <end position="324"/>
    </location>
</feature>
<comment type="similarity">
    <text evidence="2">Belongs to the HIBADH-related family.</text>
</comment>
<protein>
    <submittedName>
        <fullName evidence="7">Phosphogluconate dehydrogenase (NAD(+)-dependent, decarboxylating)</fullName>
        <ecNumber evidence="7">1.1.1.343</ecNumber>
    </submittedName>
</protein>
<dbReference type="PANTHER" id="PTHR11811">
    <property type="entry name" value="6-PHOSPHOGLUCONATE DEHYDROGENASE"/>
    <property type="match status" value="1"/>
</dbReference>
<dbReference type="InterPro" id="IPR013328">
    <property type="entry name" value="6PGD_dom2"/>
</dbReference>
<evidence type="ECO:0000259" key="6">
    <source>
        <dbReference type="SMART" id="SM01350"/>
    </source>
</evidence>
<comment type="similarity">
    <text evidence="1">Belongs to the 6-phosphogluconate dehydrogenase family.</text>
</comment>
<dbReference type="Proteomes" id="UP001589698">
    <property type="component" value="Unassembled WGS sequence"/>
</dbReference>
<dbReference type="InterPro" id="IPR004849">
    <property type="entry name" value="6DGDH_YqeC"/>
</dbReference>
<dbReference type="NCBIfam" id="NF007161">
    <property type="entry name" value="PRK09599.1"/>
    <property type="match status" value="1"/>
</dbReference>
<dbReference type="EMBL" id="JBHLXH010000001">
    <property type="protein sequence ID" value="MFC0222800.1"/>
    <property type="molecule type" value="Genomic_DNA"/>
</dbReference>
<dbReference type="Gene3D" id="3.40.50.720">
    <property type="entry name" value="NAD(P)-binding Rossmann-like Domain"/>
    <property type="match status" value="1"/>
</dbReference>
<feature type="compositionally biased region" description="Gly residues" evidence="5">
    <location>
        <begin position="315"/>
        <end position="324"/>
    </location>
</feature>
<dbReference type="InterPro" id="IPR015815">
    <property type="entry name" value="HIBADH-related"/>
</dbReference>
<dbReference type="InterPro" id="IPR006184">
    <property type="entry name" value="6PGdom_BS"/>
</dbReference>
<proteinExistence type="inferred from homology"/>
<accession>A0ABV6E1D5</accession>
<dbReference type="SMART" id="SM01350">
    <property type="entry name" value="6PGD"/>
    <property type="match status" value="1"/>
</dbReference>
<dbReference type="EC" id="1.1.1.343" evidence="7"/>
<dbReference type="PROSITE" id="PS00461">
    <property type="entry name" value="6PGD"/>
    <property type="match status" value="1"/>
</dbReference>
<evidence type="ECO:0000256" key="3">
    <source>
        <dbReference type="ARBA" id="ARBA00023002"/>
    </source>
</evidence>
<dbReference type="PRINTS" id="PR00076">
    <property type="entry name" value="6PGDHDRGNASE"/>
</dbReference>
<organism evidence="7 8">
    <name type="scientific">Nocardioides zeicaulis</name>
    <dbReference type="NCBI Taxonomy" id="1776857"/>
    <lineage>
        <taxon>Bacteria</taxon>
        <taxon>Bacillati</taxon>
        <taxon>Actinomycetota</taxon>
        <taxon>Actinomycetes</taxon>
        <taxon>Propionibacteriales</taxon>
        <taxon>Nocardioidaceae</taxon>
        <taxon>Nocardioides</taxon>
    </lineage>
</organism>
<dbReference type="PIRSF" id="PIRSF000103">
    <property type="entry name" value="HIBADH"/>
    <property type="match status" value="1"/>
</dbReference>
<dbReference type="InterPro" id="IPR006183">
    <property type="entry name" value="Pgluconate_DH"/>
</dbReference>
<evidence type="ECO:0000256" key="4">
    <source>
        <dbReference type="ARBA" id="ARBA00023064"/>
    </source>
</evidence>
<dbReference type="NCBIfam" id="TIGR00872">
    <property type="entry name" value="gnd_rel"/>
    <property type="match status" value="1"/>
</dbReference>
<dbReference type="SUPFAM" id="SSF48179">
    <property type="entry name" value="6-phosphogluconate dehydrogenase C-terminal domain-like"/>
    <property type="match status" value="1"/>
</dbReference>
<dbReference type="Pfam" id="PF00393">
    <property type="entry name" value="6PGD"/>
    <property type="match status" value="1"/>
</dbReference>
<dbReference type="InterPro" id="IPR008927">
    <property type="entry name" value="6-PGluconate_DH-like_C_sf"/>
</dbReference>
<comment type="caution">
    <text evidence="7">The sequence shown here is derived from an EMBL/GenBank/DDBJ whole genome shotgun (WGS) entry which is preliminary data.</text>
</comment>
<sequence length="324" mass="34040">MDIGLIGLGKMGGNMRERMRRAGLTVVGYDRNPDVSDAGSLAEMVEALPTPRAVWVMVPAGEPTRATVKELSELLEEGDVVVDGGNSRWTDDIANAELLAEKGIGYVDCGVSGGVWGLENGYALMYGGDADDIAKVQEAFDALKPEGDFGAVHAGKVGAGHFSKMVHNGIEYAIMQAYAEGWELLDKAELTDNVTEVFRSWREGTVIRSWLLDLMVNALDEDPGLSKIAGYAADSGEGRWTVEAGIEHGVATPAITAALYARFVSQQDDSPTMKAVAAMRNQFGGHAVRSSAPKGGDAEGSAGAEQSETSKKAGAGDGAEPGES</sequence>
<dbReference type="GO" id="GO:0016491">
    <property type="term" value="F:oxidoreductase activity"/>
    <property type="evidence" value="ECO:0007669"/>
    <property type="project" value="UniProtKB-KW"/>
</dbReference>
<reference evidence="7 8" key="1">
    <citation type="submission" date="2024-09" db="EMBL/GenBank/DDBJ databases">
        <authorList>
            <person name="Sun Q."/>
            <person name="Mori K."/>
        </authorList>
    </citation>
    <scope>NUCLEOTIDE SEQUENCE [LARGE SCALE GENOMIC DNA]</scope>
    <source>
        <strain evidence="7 8">CCM 8654</strain>
    </source>
</reference>
<dbReference type="Pfam" id="PF03446">
    <property type="entry name" value="NAD_binding_2"/>
    <property type="match status" value="1"/>
</dbReference>
<dbReference type="InterPro" id="IPR006114">
    <property type="entry name" value="6PGDH_C"/>
</dbReference>
<evidence type="ECO:0000256" key="5">
    <source>
        <dbReference type="SAM" id="MobiDB-lite"/>
    </source>
</evidence>
<dbReference type="Gene3D" id="1.10.1040.10">
    <property type="entry name" value="N-(1-d-carboxylethyl)-l-norvaline Dehydrogenase, domain 2"/>
    <property type="match status" value="1"/>
</dbReference>
<evidence type="ECO:0000313" key="8">
    <source>
        <dbReference type="Proteomes" id="UP001589698"/>
    </source>
</evidence>
<name>A0ABV6E1D5_9ACTN</name>
<keyword evidence="3 7" id="KW-0560">Oxidoreductase</keyword>
<feature type="domain" description="6-phosphogluconate dehydrogenase C-terminal" evidence="6">
    <location>
        <begin position="160"/>
        <end position="324"/>
    </location>
</feature>
<evidence type="ECO:0000256" key="2">
    <source>
        <dbReference type="ARBA" id="ARBA00009080"/>
    </source>
</evidence>
<evidence type="ECO:0000313" key="7">
    <source>
        <dbReference type="EMBL" id="MFC0222800.1"/>
    </source>
</evidence>
<dbReference type="InterPro" id="IPR036291">
    <property type="entry name" value="NAD(P)-bd_dom_sf"/>
</dbReference>
<keyword evidence="8" id="KW-1185">Reference proteome</keyword>
<gene>
    <name evidence="7" type="primary">gnd</name>
    <name evidence="7" type="ORF">ACFFJG_09920</name>
</gene>